<feature type="domain" description="AB hydrolase-1" evidence="1">
    <location>
        <begin position="35"/>
        <end position="147"/>
    </location>
</feature>
<dbReference type="InterPro" id="IPR050266">
    <property type="entry name" value="AB_hydrolase_sf"/>
</dbReference>
<evidence type="ECO:0000259" key="1">
    <source>
        <dbReference type="Pfam" id="PF00561"/>
    </source>
</evidence>
<dbReference type="InterPro" id="IPR000073">
    <property type="entry name" value="AB_hydrolase_1"/>
</dbReference>
<reference evidence="2 3" key="1">
    <citation type="journal article" date="2018" name="Nat. Biotechnol.">
        <title>A standardized bacterial taxonomy based on genome phylogeny substantially revises the tree of life.</title>
        <authorList>
            <person name="Parks D.H."/>
            <person name="Chuvochina M."/>
            <person name="Waite D.W."/>
            <person name="Rinke C."/>
            <person name="Skarshewski A."/>
            <person name="Chaumeil P.A."/>
            <person name="Hugenholtz P."/>
        </authorList>
    </citation>
    <scope>NUCLEOTIDE SEQUENCE [LARGE SCALE GENOMIC DNA]</scope>
    <source>
        <strain evidence="2">UBA8557</strain>
    </source>
</reference>
<dbReference type="EMBL" id="DMBR01000335">
    <property type="protein sequence ID" value="HAE95081.1"/>
    <property type="molecule type" value="Genomic_DNA"/>
</dbReference>
<organism evidence="2 3">
    <name type="scientific">Hyphomonas atlantica</name>
    <dbReference type="NCBI Taxonomy" id="1280948"/>
    <lineage>
        <taxon>Bacteria</taxon>
        <taxon>Pseudomonadati</taxon>
        <taxon>Pseudomonadota</taxon>
        <taxon>Alphaproteobacteria</taxon>
        <taxon>Hyphomonadales</taxon>
        <taxon>Hyphomonadaceae</taxon>
        <taxon>Hyphomonas</taxon>
    </lineage>
</organism>
<evidence type="ECO:0000313" key="3">
    <source>
        <dbReference type="Proteomes" id="UP000259173"/>
    </source>
</evidence>
<protein>
    <recommendedName>
        <fullName evidence="1">AB hydrolase-1 domain-containing protein</fullName>
    </recommendedName>
</protein>
<dbReference type="SUPFAM" id="SSF53474">
    <property type="entry name" value="alpha/beta-Hydrolases"/>
    <property type="match status" value="2"/>
</dbReference>
<accession>A0A3B9L2F2</accession>
<dbReference type="InterPro" id="IPR029058">
    <property type="entry name" value="AB_hydrolase_fold"/>
</dbReference>
<gene>
    <name evidence="2" type="ORF">DCG65_11000</name>
</gene>
<dbReference type="Gene3D" id="3.40.50.1820">
    <property type="entry name" value="alpha/beta hydrolase"/>
    <property type="match status" value="2"/>
</dbReference>
<proteinExistence type="predicted"/>
<dbReference type="Pfam" id="PF00561">
    <property type="entry name" value="Abhydrolase_1"/>
    <property type="match status" value="1"/>
</dbReference>
<comment type="caution">
    <text evidence="2">The sequence shown here is derived from an EMBL/GenBank/DDBJ whole genome shotgun (WGS) entry which is preliminary data.</text>
</comment>
<name>A0A3B9L2F2_9PROT</name>
<sequence length="509" mass="54719">MNSSEIGDACMANCGYVTLPNGRQIHFRAEGSGPPLLVLHPSPQHSGAMGAALNAFSPLCTCIAMDTPGYGWSDAIALETPTVSDYAVVLNDVMTALGFDRYFVYGAATGAQFAAELGKLYPDRARFVMLDSNGHISDEMATRLIDNGYFADVTPRRDGGHLLTYWDMCRQLFFSFPWNSDDPAERLGLDLAPADMTHAIFLRYLLAGKDYAKAYKAALHSEKRAHLDGLNVPSIMTRWEGSPVKNIADDLINMGLPECITVHYAGAGLDARYGVQADALKQQIATQALPSTNAGSLVKPDPSTDLRRTYLCTDFGQLHAYRLGGGSQPPLVLLHAAGQSGEQMLGQAAGLAKDRPVWVIDLPHHGGSFDLPEGGTISLDTLATYIQLGLKSAGIDHADFTGRGLGGAIAGKISGNTATSAVPPAHHEDLPDLAPQDDGTHLIKAWSTCRDMAIFHPFWDHRVAAQRDTPLDLSPAILHAKTADMLRVGARWREFMQLELAEAGLSGIA</sequence>
<dbReference type="PANTHER" id="PTHR43798">
    <property type="entry name" value="MONOACYLGLYCEROL LIPASE"/>
    <property type="match status" value="1"/>
</dbReference>
<dbReference type="AlphaFoldDB" id="A0A3B9L2F2"/>
<evidence type="ECO:0000313" key="2">
    <source>
        <dbReference type="EMBL" id="HAE95081.1"/>
    </source>
</evidence>
<dbReference type="Proteomes" id="UP000259173">
    <property type="component" value="Unassembled WGS sequence"/>
</dbReference>